<proteinExistence type="inferred from homology"/>
<dbReference type="PANTHER" id="PTHR11571:SF222">
    <property type="entry name" value="GLUTATHIONE TRANSFERASE"/>
    <property type="match status" value="1"/>
</dbReference>
<dbReference type="EC" id="2.5.1.18" evidence="3"/>
<dbReference type="PROSITE" id="PS50404">
    <property type="entry name" value="GST_NTER"/>
    <property type="match status" value="1"/>
</dbReference>
<dbReference type="Gene3D" id="1.20.1050.10">
    <property type="match status" value="1"/>
</dbReference>
<feature type="non-terminal residue" evidence="6">
    <location>
        <position position="1"/>
    </location>
</feature>
<dbReference type="InterPro" id="IPR040079">
    <property type="entry name" value="Glutathione_S-Trfase"/>
</dbReference>
<sequence>FSQKSEAVSENLKMVPILGYWDIRGLAQPIRLLLHYTGTEFEDKYYVCGPAPTFDKSSWLSLPYYIEDDVKITQSNAIMRFVARKGENLEGKTPIEKVRVDMLENEAMDFRYGIVKLCYMSEDYEAEKRKFITETLPQQLQRFSDFLGDNKWFAGENITFVDFIMYELLDQHQAFHSECLNNFKNLKDLLHRFESIPQIKKYMDSNKFIKDKLLKEVIEEPINNRRAHFGM</sequence>
<comment type="similarity">
    <text evidence="2">Belongs to the GST superfamily. Mu family.</text>
</comment>
<organism evidence="6">
    <name type="scientific">Cyprideis torosa</name>
    <dbReference type="NCBI Taxonomy" id="163714"/>
    <lineage>
        <taxon>Eukaryota</taxon>
        <taxon>Metazoa</taxon>
        <taxon>Ecdysozoa</taxon>
        <taxon>Arthropoda</taxon>
        <taxon>Crustacea</taxon>
        <taxon>Oligostraca</taxon>
        <taxon>Ostracoda</taxon>
        <taxon>Podocopa</taxon>
        <taxon>Podocopida</taxon>
        <taxon>Cytherocopina</taxon>
        <taxon>Cytheroidea</taxon>
        <taxon>Cytherideidae</taxon>
        <taxon>Cyprideis</taxon>
    </lineage>
</organism>
<evidence type="ECO:0000256" key="1">
    <source>
        <dbReference type="ARBA" id="ARBA00003701"/>
    </source>
</evidence>
<dbReference type="AlphaFoldDB" id="A0A7R8WDJ0"/>
<comment type="catalytic activity">
    <reaction evidence="5">
        <text>RX + glutathione = an S-substituted glutathione + a halide anion + H(+)</text>
        <dbReference type="Rhea" id="RHEA:16437"/>
        <dbReference type="ChEBI" id="CHEBI:15378"/>
        <dbReference type="ChEBI" id="CHEBI:16042"/>
        <dbReference type="ChEBI" id="CHEBI:17792"/>
        <dbReference type="ChEBI" id="CHEBI:57925"/>
        <dbReference type="ChEBI" id="CHEBI:90779"/>
        <dbReference type="EC" id="2.5.1.18"/>
    </reaction>
</comment>
<dbReference type="InterPro" id="IPR010987">
    <property type="entry name" value="Glutathione-S-Trfase_C-like"/>
</dbReference>
<accession>A0A7R8WDJ0</accession>
<dbReference type="Gene3D" id="3.40.30.10">
    <property type="entry name" value="Glutaredoxin"/>
    <property type="match status" value="1"/>
</dbReference>
<dbReference type="EMBL" id="OB661501">
    <property type="protein sequence ID" value="CAD7228355.1"/>
    <property type="molecule type" value="Genomic_DNA"/>
</dbReference>
<evidence type="ECO:0000256" key="2">
    <source>
        <dbReference type="ARBA" id="ARBA00005861"/>
    </source>
</evidence>
<dbReference type="InterPro" id="IPR003081">
    <property type="entry name" value="GST_mu"/>
</dbReference>
<dbReference type="GO" id="GO:0006749">
    <property type="term" value="P:glutathione metabolic process"/>
    <property type="evidence" value="ECO:0007669"/>
    <property type="project" value="TreeGrafter"/>
</dbReference>
<dbReference type="InterPro" id="IPR036249">
    <property type="entry name" value="Thioredoxin-like_sf"/>
</dbReference>
<protein>
    <recommendedName>
        <fullName evidence="3">glutathione transferase</fullName>
        <ecNumber evidence="3">2.5.1.18</ecNumber>
    </recommendedName>
</protein>
<dbReference type="SUPFAM" id="SSF47616">
    <property type="entry name" value="GST C-terminal domain-like"/>
    <property type="match status" value="1"/>
</dbReference>
<dbReference type="GO" id="GO:0042802">
    <property type="term" value="F:identical protein binding"/>
    <property type="evidence" value="ECO:0007669"/>
    <property type="project" value="UniProtKB-ARBA"/>
</dbReference>
<dbReference type="InterPro" id="IPR036282">
    <property type="entry name" value="Glutathione-S-Trfase_C_sf"/>
</dbReference>
<dbReference type="OrthoDB" id="4951845at2759"/>
<dbReference type="Pfam" id="PF02798">
    <property type="entry name" value="GST_N"/>
    <property type="match status" value="1"/>
</dbReference>
<dbReference type="PROSITE" id="PS50405">
    <property type="entry name" value="GST_CTER"/>
    <property type="match status" value="1"/>
</dbReference>
<dbReference type="InterPro" id="IPR004045">
    <property type="entry name" value="Glutathione_S-Trfase_N"/>
</dbReference>
<dbReference type="PANTHER" id="PTHR11571">
    <property type="entry name" value="GLUTATHIONE S-TRANSFERASE"/>
    <property type="match status" value="1"/>
</dbReference>
<gene>
    <name evidence="6" type="ORF">CTOB1V02_LOCUS6241</name>
</gene>
<dbReference type="SFLD" id="SFLDS00019">
    <property type="entry name" value="Glutathione_Transferase_(cytos"/>
    <property type="match status" value="1"/>
</dbReference>
<evidence type="ECO:0000313" key="6">
    <source>
        <dbReference type="EMBL" id="CAD7228355.1"/>
    </source>
</evidence>
<keyword evidence="4" id="KW-0808">Transferase</keyword>
<comment type="function">
    <text evidence="1">Conjugation of reduced glutathione to a wide number of exogenous and endogenous hydrophobic electrophiles.</text>
</comment>
<evidence type="ECO:0000256" key="3">
    <source>
        <dbReference type="ARBA" id="ARBA00012452"/>
    </source>
</evidence>
<dbReference type="SFLD" id="SFLDG01205">
    <property type="entry name" value="AMPS.1"/>
    <property type="match status" value="1"/>
</dbReference>
<dbReference type="InterPro" id="IPR004046">
    <property type="entry name" value="GST_C"/>
</dbReference>
<dbReference type="SUPFAM" id="SSF52833">
    <property type="entry name" value="Thioredoxin-like"/>
    <property type="match status" value="1"/>
</dbReference>
<name>A0A7R8WDJ0_9CRUS</name>
<dbReference type="Pfam" id="PF14497">
    <property type="entry name" value="GST_C_3"/>
    <property type="match status" value="1"/>
</dbReference>
<reference evidence="6" key="1">
    <citation type="submission" date="2020-11" db="EMBL/GenBank/DDBJ databases">
        <authorList>
            <person name="Tran Van P."/>
        </authorList>
    </citation>
    <scope>NUCLEOTIDE SEQUENCE</scope>
</reference>
<dbReference type="SFLD" id="SFLDG00363">
    <property type="entry name" value="AMPS_(cytGST):_Alpha-__Mu-__Pi"/>
    <property type="match status" value="1"/>
</dbReference>
<dbReference type="FunFam" id="1.20.1050.10:FF:000003">
    <property type="entry name" value="Glutathione S-transferase 2"/>
    <property type="match status" value="1"/>
</dbReference>
<dbReference type="CDD" id="cd03075">
    <property type="entry name" value="GST_N_Mu"/>
    <property type="match status" value="1"/>
</dbReference>
<dbReference type="GO" id="GO:0004364">
    <property type="term" value="F:glutathione transferase activity"/>
    <property type="evidence" value="ECO:0007669"/>
    <property type="project" value="UniProtKB-EC"/>
</dbReference>
<evidence type="ECO:0000256" key="5">
    <source>
        <dbReference type="ARBA" id="ARBA00047960"/>
    </source>
</evidence>
<evidence type="ECO:0000256" key="4">
    <source>
        <dbReference type="ARBA" id="ARBA00022679"/>
    </source>
</evidence>
<dbReference type="PRINTS" id="PR01267">
    <property type="entry name" value="GSTRNSFRASEM"/>
</dbReference>
<dbReference type="InterPro" id="IPR050213">
    <property type="entry name" value="GST_superfamily"/>
</dbReference>